<comment type="subcellular location">
    <subcellularLocation>
        <location evidence="3">Cell projection</location>
        <location evidence="3">Ruffle membrane</location>
    </subcellularLocation>
    <subcellularLocation>
        <location evidence="2">Cytoplasm</location>
    </subcellularLocation>
    <subcellularLocation>
        <location evidence="1">Membrane</location>
        <topology evidence="1">Peripheral membrane protein</topology>
    </subcellularLocation>
</comment>
<feature type="domain" description="Thioesterase" evidence="25">
    <location>
        <begin position="120"/>
        <end position="189"/>
    </location>
</feature>
<evidence type="ECO:0000259" key="25">
    <source>
        <dbReference type="Pfam" id="PF03061"/>
    </source>
</evidence>
<keyword evidence="7" id="KW-0378">Hydrolase</keyword>
<dbReference type="InterPro" id="IPR052365">
    <property type="entry name" value="THEM4/THEM5_acyl-CoA_thioest"/>
</dbReference>
<dbReference type="EMBL" id="LK021338">
    <property type="protein sequence ID" value="CDQ43996.1"/>
    <property type="molecule type" value="Genomic_DNA"/>
</dbReference>
<dbReference type="Gene3D" id="3.10.129.10">
    <property type="entry name" value="Hotdog Thioesterase"/>
    <property type="match status" value="1"/>
</dbReference>
<reference evidence="26" key="2">
    <citation type="submission" date="2015-09" db="EMBL/GenBank/DDBJ databases">
        <title>Draft genome sequence of Mycobacterium neoaurum DSM 44074.</title>
        <authorList>
            <person name="Croce O."/>
            <person name="Robert C."/>
            <person name="Raoult D."/>
            <person name="Drancourt M."/>
        </authorList>
    </citation>
    <scope>NUCLEOTIDE SEQUENCE</scope>
    <source>
        <strain evidence="26">DSM 44074</strain>
    </source>
</reference>
<comment type="catalytic activity">
    <reaction evidence="14">
        <text>(9Z)-octadecenoyl-CoA + H2O = (9Z)-octadecenoate + CoA + H(+)</text>
        <dbReference type="Rhea" id="RHEA:40139"/>
        <dbReference type="ChEBI" id="CHEBI:15377"/>
        <dbReference type="ChEBI" id="CHEBI:15378"/>
        <dbReference type="ChEBI" id="CHEBI:30823"/>
        <dbReference type="ChEBI" id="CHEBI:57287"/>
        <dbReference type="ChEBI" id="CHEBI:57387"/>
    </reaction>
    <physiologicalReaction direction="left-to-right" evidence="14">
        <dbReference type="Rhea" id="RHEA:40140"/>
    </physiologicalReaction>
</comment>
<feature type="region of interest" description="Disordered" evidence="24">
    <location>
        <begin position="1"/>
        <end position="28"/>
    </location>
</feature>
<dbReference type="AlphaFoldDB" id="A0AAV2WJ75"/>
<evidence type="ECO:0000256" key="11">
    <source>
        <dbReference type="ARBA" id="ARBA00023136"/>
    </source>
</evidence>
<evidence type="ECO:0000313" key="27">
    <source>
        <dbReference type="Proteomes" id="UP000028864"/>
    </source>
</evidence>
<dbReference type="EC" id="3.1.2.2" evidence="16"/>
<evidence type="ECO:0000256" key="18">
    <source>
        <dbReference type="ARBA" id="ARBA00043210"/>
    </source>
</evidence>
<protein>
    <recommendedName>
        <fullName evidence="17">Acyl-coenzyme A thioesterase THEM4</fullName>
        <ecNumber evidence="16">3.1.2.2</ecNumber>
    </recommendedName>
    <alternativeName>
        <fullName evidence="18">Thioesterase superfamily member 4</fullName>
    </alternativeName>
</protein>
<dbReference type="GO" id="GO:0016787">
    <property type="term" value="F:hydrolase activity"/>
    <property type="evidence" value="ECO:0007669"/>
    <property type="project" value="UniProtKB-KW"/>
</dbReference>
<evidence type="ECO:0000256" key="21">
    <source>
        <dbReference type="ARBA" id="ARBA00047969"/>
    </source>
</evidence>
<comment type="catalytic activity">
    <reaction evidence="19">
        <text>octanoyl-CoA + H2O = octanoate + CoA + H(+)</text>
        <dbReference type="Rhea" id="RHEA:30143"/>
        <dbReference type="ChEBI" id="CHEBI:15377"/>
        <dbReference type="ChEBI" id="CHEBI:15378"/>
        <dbReference type="ChEBI" id="CHEBI:25646"/>
        <dbReference type="ChEBI" id="CHEBI:57287"/>
        <dbReference type="ChEBI" id="CHEBI:57386"/>
    </reaction>
    <physiologicalReaction direction="left-to-right" evidence="19">
        <dbReference type="Rhea" id="RHEA:30144"/>
    </physiologicalReaction>
</comment>
<evidence type="ECO:0000256" key="10">
    <source>
        <dbReference type="ARBA" id="ARBA00023098"/>
    </source>
</evidence>
<evidence type="ECO:0000256" key="15">
    <source>
        <dbReference type="ARBA" id="ARBA00038456"/>
    </source>
</evidence>
<comment type="catalytic activity">
    <reaction evidence="23">
        <text>tetradecanoyl-CoA + H2O = tetradecanoate + CoA + H(+)</text>
        <dbReference type="Rhea" id="RHEA:40119"/>
        <dbReference type="ChEBI" id="CHEBI:15377"/>
        <dbReference type="ChEBI" id="CHEBI:15378"/>
        <dbReference type="ChEBI" id="CHEBI:30807"/>
        <dbReference type="ChEBI" id="CHEBI:57287"/>
        <dbReference type="ChEBI" id="CHEBI:57385"/>
    </reaction>
    <physiologicalReaction direction="left-to-right" evidence="23">
        <dbReference type="Rhea" id="RHEA:40120"/>
    </physiologicalReaction>
</comment>
<organism evidence="26 27">
    <name type="scientific">Mycolicibacterium neoaurum</name>
    <name type="common">Mycobacterium neoaurum</name>
    <dbReference type="NCBI Taxonomy" id="1795"/>
    <lineage>
        <taxon>Bacteria</taxon>
        <taxon>Bacillati</taxon>
        <taxon>Actinomycetota</taxon>
        <taxon>Actinomycetes</taxon>
        <taxon>Mycobacteriales</taxon>
        <taxon>Mycobacteriaceae</taxon>
        <taxon>Mycolicibacterium</taxon>
    </lineage>
</organism>
<keyword evidence="10" id="KW-0443">Lipid metabolism</keyword>
<name>A0AAV2WJ75_MYCNE</name>
<keyword evidence="11" id="KW-0472">Membrane</keyword>
<evidence type="ECO:0000256" key="12">
    <source>
        <dbReference type="ARBA" id="ARBA00023273"/>
    </source>
</evidence>
<comment type="catalytic activity">
    <reaction evidence="21">
        <text>decanoyl-CoA + H2O = decanoate + CoA + H(+)</text>
        <dbReference type="Rhea" id="RHEA:40059"/>
        <dbReference type="ChEBI" id="CHEBI:15377"/>
        <dbReference type="ChEBI" id="CHEBI:15378"/>
        <dbReference type="ChEBI" id="CHEBI:27689"/>
        <dbReference type="ChEBI" id="CHEBI:57287"/>
        <dbReference type="ChEBI" id="CHEBI:61430"/>
    </reaction>
    <physiologicalReaction direction="left-to-right" evidence="21">
        <dbReference type="Rhea" id="RHEA:40060"/>
    </physiologicalReaction>
</comment>
<evidence type="ECO:0000256" key="19">
    <source>
        <dbReference type="ARBA" id="ARBA00047588"/>
    </source>
</evidence>
<dbReference type="InterPro" id="IPR006683">
    <property type="entry name" value="Thioestr_dom"/>
</dbReference>
<keyword evidence="5" id="KW-0963">Cytoplasm</keyword>
<evidence type="ECO:0000256" key="3">
    <source>
        <dbReference type="ARBA" id="ARBA00004632"/>
    </source>
</evidence>
<dbReference type="PANTHER" id="PTHR12418">
    <property type="entry name" value="ACYL-COENZYME A THIOESTERASE THEM4"/>
    <property type="match status" value="1"/>
</dbReference>
<evidence type="ECO:0000256" key="2">
    <source>
        <dbReference type="ARBA" id="ARBA00004496"/>
    </source>
</evidence>
<keyword evidence="9" id="KW-0809">Transit peptide</keyword>
<evidence type="ECO:0000256" key="5">
    <source>
        <dbReference type="ARBA" id="ARBA00022490"/>
    </source>
</evidence>
<comment type="catalytic activity">
    <reaction evidence="22">
        <text>dodecanoyl-CoA + H2O = dodecanoate + CoA + H(+)</text>
        <dbReference type="Rhea" id="RHEA:30135"/>
        <dbReference type="ChEBI" id="CHEBI:15377"/>
        <dbReference type="ChEBI" id="CHEBI:15378"/>
        <dbReference type="ChEBI" id="CHEBI:18262"/>
        <dbReference type="ChEBI" id="CHEBI:57287"/>
        <dbReference type="ChEBI" id="CHEBI:57375"/>
    </reaction>
    <physiologicalReaction direction="left-to-right" evidence="22">
        <dbReference type="Rhea" id="RHEA:30136"/>
    </physiologicalReaction>
</comment>
<evidence type="ECO:0000256" key="17">
    <source>
        <dbReference type="ARBA" id="ARBA00040123"/>
    </source>
</evidence>
<comment type="catalytic activity">
    <reaction evidence="20">
        <text>hexadecanoyl-CoA + H2O = hexadecanoate + CoA + H(+)</text>
        <dbReference type="Rhea" id="RHEA:16645"/>
        <dbReference type="ChEBI" id="CHEBI:7896"/>
        <dbReference type="ChEBI" id="CHEBI:15377"/>
        <dbReference type="ChEBI" id="CHEBI:15378"/>
        <dbReference type="ChEBI" id="CHEBI:57287"/>
        <dbReference type="ChEBI" id="CHEBI:57379"/>
        <dbReference type="EC" id="3.1.2.2"/>
    </reaction>
    <physiologicalReaction direction="left-to-right" evidence="20">
        <dbReference type="Rhea" id="RHEA:16646"/>
    </physiologicalReaction>
</comment>
<gene>
    <name evidence="26" type="ORF">BN1047_01872</name>
</gene>
<evidence type="ECO:0000256" key="14">
    <source>
        <dbReference type="ARBA" id="ARBA00037002"/>
    </source>
</evidence>
<reference evidence="26" key="1">
    <citation type="submission" date="2014-05" db="EMBL/GenBank/DDBJ databases">
        <authorList>
            <person name="Urmite Genomes"/>
        </authorList>
    </citation>
    <scope>NUCLEOTIDE SEQUENCE</scope>
    <source>
        <strain evidence="26">DSM 44074</strain>
    </source>
</reference>
<evidence type="ECO:0000256" key="1">
    <source>
        <dbReference type="ARBA" id="ARBA00004170"/>
    </source>
</evidence>
<evidence type="ECO:0000256" key="13">
    <source>
        <dbReference type="ARBA" id="ARBA00035852"/>
    </source>
</evidence>
<keyword evidence="12" id="KW-0966">Cell projection</keyword>
<dbReference type="InterPro" id="IPR029069">
    <property type="entry name" value="HotDog_dom_sf"/>
</dbReference>
<comment type="similarity">
    <text evidence="15">Belongs to the THEM4/THEM5 thioesterase family.</text>
</comment>
<evidence type="ECO:0000313" key="26">
    <source>
        <dbReference type="EMBL" id="CDQ43996.1"/>
    </source>
</evidence>
<evidence type="ECO:0000256" key="22">
    <source>
        <dbReference type="ARBA" id="ARBA00048074"/>
    </source>
</evidence>
<dbReference type="GO" id="GO:0016020">
    <property type="term" value="C:membrane"/>
    <property type="evidence" value="ECO:0007669"/>
    <property type="project" value="UniProtKB-SubCell"/>
</dbReference>
<keyword evidence="4" id="KW-1003">Cell membrane</keyword>
<dbReference type="Pfam" id="PF03061">
    <property type="entry name" value="4HBT"/>
    <property type="match status" value="1"/>
</dbReference>
<dbReference type="Proteomes" id="UP000028864">
    <property type="component" value="Unassembled WGS sequence"/>
</dbReference>
<evidence type="ECO:0000256" key="9">
    <source>
        <dbReference type="ARBA" id="ARBA00022946"/>
    </source>
</evidence>
<evidence type="ECO:0000256" key="24">
    <source>
        <dbReference type="SAM" id="MobiDB-lite"/>
    </source>
</evidence>
<evidence type="ECO:0000256" key="4">
    <source>
        <dbReference type="ARBA" id="ARBA00022475"/>
    </source>
</evidence>
<dbReference type="GO" id="GO:0006631">
    <property type="term" value="P:fatty acid metabolic process"/>
    <property type="evidence" value="ECO:0007669"/>
    <property type="project" value="UniProtKB-KW"/>
</dbReference>
<evidence type="ECO:0000256" key="6">
    <source>
        <dbReference type="ARBA" id="ARBA00022703"/>
    </source>
</evidence>
<dbReference type="GO" id="GO:0005737">
    <property type="term" value="C:cytoplasm"/>
    <property type="evidence" value="ECO:0007669"/>
    <property type="project" value="UniProtKB-SubCell"/>
</dbReference>
<evidence type="ECO:0000256" key="23">
    <source>
        <dbReference type="ARBA" id="ARBA00048180"/>
    </source>
</evidence>
<proteinExistence type="inferred from homology"/>
<dbReference type="PANTHER" id="PTHR12418:SF19">
    <property type="entry name" value="ACYL-COENZYME A THIOESTERASE THEM4"/>
    <property type="match status" value="1"/>
</dbReference>
<keyword evidence="6" id="KW-0053">Apoptosis</keyword>
<evidence type="ECO:0000256" key="20">
    <source>
        <dbReference type="ARBA" id="ARBA00047734"/>
    </source>
</evidence>
<accession>A0AAV2WJ75</accession>
<comment type="catalytic activity">
    <reaction evidence="13">
        <text>(5Z,8Z,11Z,14Z)-eicosatetraenoyl-CoA + H2O = (5Z,8Z,11Z,14Z)-eicosatetraenoate + CoA + H(+)</text>
        <dbReference type="Rhea" id="RHEA:40151"/>
        <dbReference type="ChEBI" id="CHEBI:15377"/>
        <dbReference type="ChEBI" id="CHEBI:15378"/>
        <dbReference type="ChEBI" id="CHEBI:32395"/>
        <dbReference type="ChEBI" id="CHEBI:57287"/>
        <dbReference type="ChEBI" id="CHEBI:57368"/>
    </reaction>
    <physiologicalReaction direction="left-to-right" evidence="13">
        <dbReference type="Rhea" id="RHEA:40152"/>
    </physiologicalReaction>
</comment>
<evidence type="ECO:0000256" key="16">
    <source>
        <dbReference type="ARBA" id="ARBA00038848"/>
    </source>
</evidence>
<evidence type="ECO:0000256" key="7">
    <source>
        <dbReference type="ARBA" id="ARBA00022801"/>
    </source>
</evidence>
<keyword evidence="8" id="KW-0276">Fatty acid metabolism</keyword>
<sequence>MTAVSTGTAHPGGGFNPPEPTEKGGPDYGRFVEAVRTLQDHARAADAPDEVISEAADLVEKVSALLAPYEADEWHSPSGRRLDLPNRGNIMSVPMDLRVADDRVTGTVLFRRYHLGRNSAVHGGVLGLLFDSLLGFTTAKLTKSLFQRTAHLGIDYRKIVPIGRELQVDAGIDRIDGRKIFVSGRLLDGAEVLTEADALFVRLKPGQP</sequence>
<dbReference type="CDD" id="cd03443">
    <property type="entry name" value="PaaI_thioesterase"/>
    <property type="match status" value="1"/>
</dbReference>
<dbReference type="SUPFAM" id="SSF54637">
    <property type="entry name" value="Thioesterase/thiol ester dehydrase-isomerase"/>
    <property type="match status" value="1"/>
</dbReference>
<evidence type="ECO:0000256" key="8">
    <source>
        <dbReference type="ARBA" id="ARBA00022832"/>
    </source>
</evidence>